<dbReference type="OMA" id="PLHKSQL"/>
<dbReference type="RefSeq" id="XP_028546442.1">
    <property type="nucleotide sequence ID" value="XM_028690641.1"/>
</dbReference>
<dbReference type="GeneID" id="39750599"/>
<dbReference type="AlphaFoldDB" id="A0A1Y1JTX2"/>
<comment type="caution">
    <text evidence="1">The sequence shown here is derived from an EMBL/GenBank/DDBJ whole genome shotgun (WGS) entry which is preliminary data.</text>
</comment>
<dbReference type="OrthoDB" id="371266at2759"/>
<dbReference type="EMBL" id="BDQF01000015">
    <property type="protein sequence ID" value="GAW83853.1"/>
    <property type="molecule type" value="Genomic_DNA"/>
</dbReference>
<dbReference type="Proteomes" id="UP000195521">
    <property type="component" value="Unassembled WGS sequence"/>
</dbReference>
<keyword evidence="2" id="KW-1185">Reference proteome</keyword>
<evidence type="ECO:0000313" key="2">
    <source>
        <dbReference type="Proteomes" id="UP000195521"/>
    </source>
</evidence>
<accession>A0A1Y1JTX2</accession>
<organism evidence="1 2">
    <name type="scientific">Plasmodium gonderi</name>
    <dbReference type="NCBI Taxonomy" id="77519"/>
    <lineage>
        <taxon>Eukaryota</taxon>
        <taxon>Sar</taxon>
        <taxon>Alveolata</taxon>
        <taxon>Apicomplexa</taxon>
        <taxon>Aconoidasida</taxon>
        <taxon>Haemosporida</taxon>
        <taxon>Plasmodiidae</taxon>
        <taxon>Plasmodium</taxon>
        <taxon>Plasmodium (Plasmodium)</taxon>
    </lineage>
</organism>
<proteinExistence type="predicted"/>
<sequence length="631" mass="75447">MNKQIVSNIIKGKFLEKKIIDKQIIKRNVEHIILHFNRYSEETDKCTLLKNIIPYTKNIFLDTPHLKHLYEHIIKPLLKNGYIDSTYIPNIVHTFKKHEKCNYILKELYDHIIHLIKEGKVHVHNDINIWIDILQVFSSKKRGINFVPLLRYIMTNNNNYEDNQYKKINSHAICAPGGNVRNEEANIQNDRNGQHYEDYKFTTFTPISLSDIHYKSMEILLPRTFCILMNVLSKVKTQCTHDSTFTTFLHENIQKILPQMNNIDLCQLIEALLEFKCGIGILFTLVDPEVFRRVTSFDIFQLSIIFHKLSKYWENVENKKLFTLLFMRKVKKYVSLYLLYNQEEKYILFTKNKASLIEIVPMFFLAYVKNMHSLLPHYFYFSKIIKLQFSILSKRLLLLKNNHLLFEEFYQYGNLDHKKKHTYMNWQHYQHYLNEGCRYSSIFRLMNQTISNLMYAHAGYLYNILTLQYTKEENILFIRHLFLTLNSIYELLSQFSLFYHNRQVIPNGYNFILPLHKSQLLIFLYTYWSFVRDLYFYLNNCKQKNIAQTADSFYFIKLNNVKKINFLLTTLDDINLNVLMKQTLNANNKFVSHIYTHVLNVVNNSRTVPHNAALIFHRRVLGPYTISELCR</sequence>
<evidence type="ECO:0000313" key="1">
    <source>
        <dbReference type="EMBL" id="GAW83853.1"/>
    </source>
</evidence>
<protein>
    <submittedName>
        <fullName evidence="1">Uncharacterized protein</fullName>
    </submittedName>
</protein>
<gene>
    <name evidence="1" type="ORF">PGO_146510</name>
</gene>
<reference evidence="2" key="1">
    <citation type="submission" date="2017-04" db="EMBL/GenBank/DDBJ databases">
        <title>Plasmodium gonderi genome.</title>
        <authorList>
            <person name="Arisue N."/>
            <person name="Honma H."/>
            <person name="Kawai S."/>
            <person name="Tougan T."/>
            <person name="Tanabe K."/>
            <person name="Horii T."/>
        </authorList>
    </citation>
    <scope>NUCLEOTIDE SEQUENCE [LARGE SCALE GENOMIC DNA]</scope>
    <source>
        <strain evidence="2">ATCC 30045</strain>
    </source>
</reference>
<name>A0A1Y1JTX2_PLAGO</name>